<gene>
    <name evidence="1" type="ORF">EJA12_07755</name>
</gene>
<dbReference type="InterPro" id="IPR029470">
    <property type="entry name" value="PDDEXK_4"/>
</dbReference>
<dbReference type="Proteomes" id="UP000272481">
    <property type="component" value="Unassembled WGS sequence"/>
</dbReference>
<accession>A0ABX9ZCL3</accession>
<proteinExistence type="predicted"/>
<evidence type="ECO:0000313" key="2">
    <source>
        <dbReference type="Proteomes" id="UP000272481"/>
    </source>
</evidence>
<name>A0ABX9ZCL3_9BACL</name>
<evidence type="ECO:0000313" key="1">
    <source>
        <dbReference type="EMBL" id="RSK31875.1"/>
    </source>
</evidence>
<dbReference type="EMBL" id="RWGW01000011">
    <property type="protein sequence ID" value="RSK31875.1"/>
    <property type="molecule type" value="Genomic_DNA"/>
</dbReference>
<evidence type="ECO:0008006" key="3">
    <source>
        <dbReference type="Google" id="ProtNLM"/>
    </source>
</evidence>
<dbReference type="RefSeq" id="WP_125903947.1">
    <property type="nucleotide sequence ID" value="NZ_RWGW01000011.1"/>
</dbReference>
<keyword evidence="2" id="KW-1185">Reference proteome</keyword>
<protein>
    <recommendedName>
        <fullName evidence="3">PD-(D/E)XK nuclease superfamily protein</fullName>
    </recommendedName>
</protein>
<organism evidence="1 2">
    <name type="scientific">Bhargavaea beijingensis</name>
    <dbReference type="NCBI Taxonomy" id="426756"/>
    <lineage>
        <taxon>Bacteria</taxon>
        <taxon>Bacillati</taxon>
        <taxon>Bacillota</taxon>
        <taxon>Bacilli</taxon>
        <taxon>Bacillales</taxon>
        <taxon>Caryophanaceae</taxon>
        <taxon>Bhargavaea</taxon>
    </lineage>
</organism>
<sequence length="267" mass="31311">MKIRHSNVLCWLMDPAGNHNLGPYFAKKIIAKVFTNPANTEDEDKLSNYDVLEISSHPYHDLTVYKELQTSNRKRIDLLAVSDSHKIVLLIENKYWSGESEGQLEEYIEYTRSVYGGYKIIPVFLTLRDEEPTHEDYLMLGYSDVLAILQQLLETRKEYMNAHIHSFISYYTDILEDQLVENEKLNATGMDLYRNHKEAIDLLYSLRQGPADGDQLLFSTYQRHKETVDFIKSVGDSILKEAFLKFARKQRWPEHLYTAHFRVPHFL</sequence>
<comment type="caution">
    <text evidence="1">The sequence shown here is derived from an EMBL/GenBank/DDBJ whole genome shotgun (WGS) entry which is preliminary data.</text>
</comment>
<reference evidence="1 2" key="1">
    <citation type="submission" date="2018-12" db="EMBL/GenBank/DDBJ databases">
        <title>Comparitive functional genomics of dry heat resistant strains isolated from the viking spacecraft.</title>
        <authorList>
            <person name="Seuylemezian A."/>
            <person name="Vaishampayan P."/>
        </authorList>
    </citation>
    <scope>NUCLEOTIDE SEQUENCE [LARGE SCALE GENOMIC DNA]</scope>
    <source>
        <strain evidence="1 2">M6-11</strain>
    </source>
</reference>
<dbReference type="Pfam" id="PF14281">
    <property type="entry name" value="PDDEXK_4"/>
    <property type="match status" value="1"/>
</dbReference>